<organism evidence="1 2">
    <name type="scientific">Imbroritus primus</name>
    <dbReference type="NCBI Taxonomy" id="3058603"/>
    <lineage>
        <taxon>Bacteria</taxon>
        <taxon>Pseudomonadati</taxon>
        <taxon>Pseudomonadota</taxon>
        <taxon>Betaproteobacteria</taxon>
        <taxon>Burkholderiales</taxon>
        <taxon>Burkholderiaceae</taxon>
        <taxon>Imbroritus</taxon>
    </lineage>
</organism>
<dbReference type="EMBL" id="AKCV02000011">
    <property type="protein sequence ID" value="TMS59210.1"/>
    <property type="molecule type" value="Genomic_DNA"/>
</dbReference>
<keyword evidence="2" id="KW-1185">Reference proteome</keyword>
<reference evidence="1" key="1">
    <citation type="submission" date="2019-05" db="EMBL/GenBank/DDBJ databases">
        <title>Revised genome assembly of Burkholderiaceae (previously Ralstonia) sp. PBA.</title>
        <authorList>
            <person name="Gan H.M."/>
        </authorList>
    </citation>
    <scope>NUCLEOTIDE SEQUENCE</scope>
    <source>
        <strain evidence="1">PBA</strain>
    </source>
</reference>
<sequence>MKAKTIRTLRVSLLGGVAAALFATSVAAQVKIGVLGDMSGAYADLGGKGSTMAARMAIEDFGGQVLGKPIELVSADHQNKTDVAASIARRWYDREGVTMITDLTNSAVAIAVQGISREKKKINLVTSTATNALTNKECSPWGVHWTYDSYALANAPVRAMIEGGAKKWFFITADYTFGHNLQETTEKMIKQLGGTVVGTATHPFTSQDFSSQLLKAQASGADIIALANSGSDTTNSVKQANEFGITKKQKLVSLLTFITDVHSMGLPIAQGLVFSEAFYWDQNDETRAWSQKFMKRHGTMPSMVHAGTYSAVTHYLKAVKAANSVDSDAVMAKMREMPVNDFAFKNGSIRPDGVHDHAMYLFQVKTPKESKYAWDYYKQLAVIPKGKTFQPLEEVDCPLLKK</sequence>
<comment type="caution">
    <text evidence="1">The sequence shown here is derived from an EMBL/GenBank/DDBJ whole genome shotgun (WGS) entry which is preliminary data.</text>
</comment>
<name>A0ACD3SSL6_9BURK</name>
<evidence type="ECO:0000313" key="2">
    <source>
        <dbReference type="Proteomes" id="UP000004277"/>
    </source>
</evidence>
<proteinExistence type="predicted"/>
<accession>A0ACD3SSL6</accession>
<gene>
    <name evidence="1" type="ORF">MW7_003255</name>
</gene>
<protein>
    <submittedName>
        <fullName evidence="1">ABC transporter substrate-binding protein</fullName>
    </submittedName>
</protein>
<dbReference type="Proteomes" id="UP000004277">
    <property type="component" value="Unassembled WGS sequence"/>
</dbReference>
<evidence type="ECO:0000313" key="1">
    <source>
        <dbReference type="EMBL" id="TMS59210.1"/>
    </source>
</evidence>